<evidence type="ECO:0000256" key="1">
    <source>
        <dbReference type="SAM" id="Coils"/>
    </source>
</evidence>
<keyword evidence="4" id="KW-1185">Reference proteome</keyword>
<name>A0ABQ1MH94_9BACT</name>
<accession>A0ABQ1MH94</accession>
<feature type="chain" id="PRO_5046690129" description="Sensor of ECF-type sigma factor" evidence="2">
    <location>
        <begin position="24"/>
        <end position="160"/>
    </location>
</feature>
<organism evidence="3 4">
    <name type="scientific">Marivirga lumbricoides</name>
    <dbReference type="NCBI Taxonomy" id="1046115"/>
    <lineage>
        <taxon>Bacteria</taxon>
        <taxon>Pseudomonadati</taxon>
        <taxon>Bacteroidota</taxon>
        <taxon>Cytophagia</taxon>
        <taxon>Cytophagales</taxon>
        <taxon>Marivirgaceae</taxon>
        <taxon>Marivirga</taxon>
    </lineage>
</organism>
<dbReference type="EMBL" id="BMEC01000008">
    <property type="protein sequence ID" value="GGC40232.1"/>
    <property type="molecule type" value="Genomic_DNA"/>
</dbReference>
<comment type="caution">
    <text evidence="3">The sequence shown here is derived from an EMBL/GenBank/DDBJ whole genome shotgun (WGS) entry which is preliminary data.</text>
</comment>
<dbReference type="Proteomes" id="UP000636010">
    <property type="component" value="Unassembled WGS sequence"/>
</dbReference>
<evidence type="ECO:0000256" key="2">
    <source>
        <dbReference type="SAM" id="SignalP"/>
    </source>
</evidence>
<evidence type="ECO:0008006" key="5">
    <source>
        <dbReference type="Google" id="ProtNLM"/>
    </source>
</evidence>
<feature type="signal peptide" evidence="2">
    <location>
        <begin position="1"/>
        <end position="23"/>
    </location>
</feature>
<sequence length="160" mass="19259">MKNIKYLLITGLALSLSVVELFAQSAQEKIESARIALITDRLSLTPEEAQKFWPLYNEYTNERQQLKQEYMEARKQYREGEMTEAESKELLDLGLKLKERDAQLERKYAEKLNQVISTRQLLALRKAEDDFKKMLLERLQERREKQERFQNRQERKFRDN</sequence>
<dbReference type="RefSeq" id="WP_188464335.1">
    <property type="nucleotide sequence ID" value="NZ_BAABHU010000008.1"/>
</dbReference>
<protein>
    <recommendedName>
        <fullName evidence="5">Sensor of ECF-type sigma factor</fullName>
    </recommendedName>
</protein>
<feature type="coiled-coil region" evidence="1">
    <location>
        <begin position="56"/>
        <end position="83"/>
    </location>
</feature>
<gene>
    <name evidence="3" type="ORF">GCM10011506_27210</name>
</gene>
<evidence type="ECO:0000313" key="4">
    <source>
        <dbReference type="Proteomes" id="UP000636010"/>
    </source>
</evidence>
<evidence type="ECO:0000313" key="3">
    <source>
        <dbReference type="EMBL" id="GGC40232.1"/>
    </source>
</evidence>
<keyword evidence="2" id="KW-0732">Signal</keyword>
<keyword evidence="1" id="KW-0175">Coiled coil</keyword>
<feature type="coiled-coil region" evidence="1">
    <location>
        <begin position="124"/>
        <end position="156"/>
    </location>
</feature>
<reference evidence="4" key="1">
    <citation type="journal article" date="2019" name="Int. J. Syst. Evol. Microbiol.">
        <title>The Global Catalogue of Microorganisms (GCM) 10K type strain sequencing project: providing services to taxonomists for standard genome sequencing and annotation.</title>
        <authorList>
            <consortium name="The Broad Institute Genomics Platform"/>
            <consortium name="The Broad Institute Genome Sequencing Center for Infectious Disease"/>
            <person name="Wu L."/>
            <person name="Ma J."/>
        </authorList>
    </citation>
    <scope>NUCLEOTIDE SEQUENCE [LARGE SCALE GENOMIC DNA]</scope>
    <source>
        <strain evidence="4">CGMCC 1.10832</strain>
    </source>
</reference>
<proteinExistence type="predicted"/>